<dbReference type="EMBL" id="UPHP01000032">
    <property type="protein sequence ID" value="VBA36090.1"/>
    <property type="molecule type" value="Genomic_DNA"/>
</dbReference>
<keyword evidence="2 5" id="KW-0808">Transferase</keyword>
<dbReference type="PANTHER" id="PTHR43464:SF19">
    <property type="entry name" value="UBIQUINONE BIOSYNTHESIS O-METHYLTRANSFERASE, MITOCHONDRIAL"/>
    <property type="match status" value="1"/>
</dbReference>
<dbReference type="InterPro" id="IPR041698">
    <property type="entry name" value="Methyltransf_25"/>
</dbReference>
<reference evidence="5 6" key="1">
    <citation type="submission" date="2018-09" db="EMBL/GenBank/DDBJ databases">
        <authorList>
            <person name="Tagini F."/>
        </authorList>
    </citation>
    <scope>NUCLEOTIDE SEQUENCE [LARGE SCALE GENOMIC DNA]</scope>
    <source>
        <strain evidence="5 6">MK136</strain>
    </source>
</reference>
<dbReference type="CDD" id="cd02440">
    <property type="entry name" value="AdoMet_MTases"/>
    <property type="match status" value="1"/>
</dbReference>
<dbReference type="InterPro" id="IPR029063">
    <property type="entry name" value="SAM-dependent_MTases_sf"/>
</dbReference>
<organism evidence="5 6">
    <name type="scientific">Mycobacterium attenuatum</name>
    <dbReference type="NCBI Taxonomy" id="2341086"/>
    <lineage>
        <taxon>Bacteria</taxon>
        <taxon>Bacillati</taxon>
        <taxon>Actinomycetota</taxon>
        <taxon>Actinomycetes</taxon>
        <taxon>Mycobacteriales</taxon>
        <taxon>Mycobacteriaceae</taxon>
        <taxon>Mycobacterium</taxon>
    </lineage>
</organism>
<keyword evidence="3" id="KW-0949">S-adenosyl-L-methionine</keyword>
<evidence type="ECO:0000259" key="4">
    <source>
        <dbReference type="Pfam" id="PF13649"/>
    </source>
</evidence>
<evidence type="ECO:0000313" key="5">
    <source>
        <dbReference type="EMBL" id="VBA36090.1"/>
    </source>
</evidence>
<sequence length="234" mass="25653">MTGSLLDWEAAYREQGVFRGPPPWNIREPQPEITALIQAGKICSDVLDAGCGVAELSLALAESGHTVVGVDISATAIAKARQAAKKRGLRTARFVQCDITSLTGYDERFNTVIDSTLFHSLPVEARQGYIRSVYRAAAPGAWYFVLAFAAAAFPACVELSGEAPAPLPHVVTEEELRDAVSQWWEVDEIRPAFIHANLAEVLSQVPDISLDNYEVDEKKRMKMPAFLLTAHKSR</sequence>
<evidence type="ECO:0000256" key="2">
    <source>
        <dbReference type="ARBA" id="ARBA00022679"/>
    </source>
</evidence>
<dbReference type="AlphaFoldDB" id="A0A498PV91"/>
<dbReference type="EC" id="2.1.1.265" evidence="5"/>
<proteinExistence type="predicted"/>
<evidence type="ECO:0000256" key="3">
    <source>
        <dbReference type="ARBA" id="ARBA00022691"/>
    </source>
</evidence>
<dbReference type="GO" id="GO:0032259">
    <property type="term" value="P:methylation"/>
    <property type="evidence" value="ECO:0007669"/>
    <property type="project" value="UniProtKB-KW"/>
</dbReference>
<evidence type="ECO:0000256" key="1">
    <source>
        <dbReference type="ARBA" id="ARBA00022603"/>
    </source>
</evidence>
<name>A0A498PV91_9MYCO</name>
<dbReference type="Pfam" id="PF13649">
    <property type="entry name" value="Methyltransf_25"/>
    <property type="match status" value="1"/>
</dbReference>
<keyword evidence="6" id="KW-1185">Reference proteome</keyword>
<accession>A0A498PV91</accession>
<dbReference type="Proteomes" id="UP000273307">
    <property type="component" value="Unassembled WGS sequence"/>
</dbReference>
<dbReference type="SUPFAM" id="SSF53335">
    <property type="entry name" value="S-adenosyl-L-methionine-dependent methyltransferases"/>
    <property type="match status" value="1"/>
</dbReference>
<dbReference type="Gene3D" id="3.40.50.150">
    <property type="entry name" value="Vaccinia Virus protein VP39"/>
    <property type="match status" value="1"/>
</dbReference>
<keyword evidence="1 5" id="KW-0489">Methyltransferase</keyword>
<dbReference type="RefSeq" id="WP_122525139.1">
    <property type="nucleotide sequence ID" value="NZ_UPHP01000032.1"/>
</dbReference>
<feature type="domain" description="Methyltransferase" evidence="4">
    <location>
        <begin position="46"/>
        <end position="140"/>
    </location>
</feature>
<evidence type="ECO:0000313" key="6">
    <source>
        <dbReference type="Proteomes" id="UP000273307"/>
    </source>
</evidence>
<protein>
    <submittedName>
        <fullName evidence="5">Tellurite methyltransferase</fullName>
        <ecNumber evidence="5">2.1.1.265</ecNumber>
    </submittedName>
</protein>
<dbReference type="PANTHER" id="PTHR43464">
    <property type="entry name" value="METHYLTRANSFERASE"/>
    <property type="match status" value="1"/>
</dbReference>
<dbReference type="OrthoDB" id="3825914at2"/>
<gene>
    <name evidence="5" type="primary">tehB</name>
    <name evidence="5" type="ORF">LAUMK136_01261</name>
</gene>
<dbReference type="GO" id="GO:0008168">
    <property type="term" value="F:methyltransferase activity"/>
    <property type="evidence" value="ECO:0007669"/>
    <property type="project" value="UniProtKB-KW"/>
</dbReference>